<protein>
    <submittedName>
        <fullName evidence="1">Uncharacterized protein</fullName>
    </submittedName>
</protein>
<dbReference type="Proteomes" id="UP000499080">
    <property type="component" value="Unassembled WGS sequence"/>
</dbReference>
<evidence type="ECO:0000313" key="1">
    <source>
        <dbReference type="EMBL" id="GBM77115.1"/>
    </source>
</evidence>
<name>A0A4Y2IHH7_ARAVE</name>
<comment type="caution">
    <text evidence="1">The sequence shown here is derived from an EMBL/GenBank/DDBJ whole genome shotgun (WGS) entry which is preliminary data.</text>
</comment>
<dbReference type="AlphaFoldDB" id="A0A4Y2IHH7"/>
<sequence>MNGDGPQNYRSSHQGEGFCSAVINLRNNPMWRDALLLLLHRLTLVSSFLRLLQGILLWKIQALYLFREAIIQEQPCPQGIDLEIRGLRVLDGFRRKNAVRGGLVYVKSAIDIKHPHFDVK</sequence>
<organism evidence="1 2">
    <name type="scientific">Araneus ventricosus</name>
    <name type="common">Orbweaver spider</name>
    <name type="synonym">Epeira ventricosa</name>
    <dbReference type="NCBI Taxonomy" id="182803"/>
    <lineage>
        <taxon>Eukaryota</taxon>
        <taxon>Metazoa</taxon>
        <taxon>Ecdysozoa</taxon>
        <taxon>Arthropoda</taxon>
        <taxon>Chelicerata</taxon>
        <taxon>Arachnida</taxon>
        <taxon>Araneae</taxon>
        <taxon>Araneomorphae</taxon>
        <taxon>Entelegynae</taxon>
        <taxon>Araneoidea</taxon>
        <taxon>Araneidae</taxon>
        <taxon>Araneus</taxon>
    </lineage>
</organism>
<proteinExistence type="predicted"/>
<gene>
    <name evidence="1" type="ORF">AVEN_250475_1</name>
</gene>
<keyword evidence="2" id="KW-1185">Reference proteome</keyword>
<evidence type="ECO:0000313" key="2">
    <source>
        <dbReference type="Proteomes" id="UP000499080"/>
    </source>
</evidence>
<accession>A0A4Y2IHH7</accession>
<reference evidence="1 2" key="1">
    <citation type="journal article" date="2019" name="Sci. Rep.">
        <title>Orb-weaving spider Araneus ventricosus genome elucidates the spidroin gene catalogue.</title>
        <authorList>
            <person name="Kono N."/>
            <person name="Nakamura H."/>
            <person name="Ohtoshi R."/>
            <person name="Moran D.A.P."/>
            <person name="Shinohara A."/>
            <person name="Yoshida Y."/>
            <person name="Fujiwara M."/>
            <person name="Mori M."/>
            <person name="Tomita M."/>
            <person name="Arakawa K."/>
        </authorList>
    </citation>
    <scope>NUCLEOTIDE SEQUENCE [LARGE SCALE GENOMIC DNA]</scope>
</reference>
<dbReference type="EMBL" id="BGPR01002667">
    <property type="protein sequence ID" value="GBM77115.1"/>
    <property type="molecule type" value="Genomic_DNA"/>
</dbReference>